<evidence type="ECO:0000256" key="7">
    <source>
        <dbReference type="ARBA" id="ARBA00022723"/>
    </source>
</evidence>
<evidence type="ECO:0000256" key="9">
    <source>
        <dbReference type="ARBA" id="ARBA00022786"/>
    </source>
</evidence>
<protein>
    <recommendedName>
        <fullName evidence="4">RING-type E3 ubiquitin transferase</fullName>
        <ecNumber evidence="4">2.3.2.27</ecNumber>
    </recommendedName>
</protein>
<dbReference type="PANTHER" id="PTHR46913">
    <property type="entry name" value="RING-H2 FINGER PROTEIN ATL16"/>
    <property type="match status" value="1"/>
</dbReference>
<accession>A0A8T1NJG1</accession>
<gene>
    <name evidence="16" type="ORF">CIPAW_14G072700</name>
</gene>
<evidence type="ECO:0000313" key="17">
    <source>
        <dbReference type="Proteomes" id="UP000811609"/>
    </source>
</evidence>
<keyword evidence="17" id="KW-1185">Reference proteome</keyword>
<proteinExistence type="predicted"/>
<organism evidence="16 17">
    <name type="scientific">Carya illinoinensis</name>
    <name type="common">Pecan</name>
    <dbReference type="NCBI Taxonomy" id="32201"/>
    <lineage>
        <taxon>Eukaryota</taxon>
        <taxon>Viridiplantae</taxon>
        <taxon>Streptophyta</taxon>
        <taxon>Embryophyta</taxon>
        <taxon>Tracheophyta</taxon>
        <taxon>Spermatophyta</taxon>
        <taxon>Magnoliopsida</taxon>
        <taxon>eudicotyledons</taxon>
        <taxon>Gunneridae</taxon>
        <taxon>Pentapetalae</taxon>
        <taxon>rosids</taxon>
        <taxon>fabids</taxon>
        <taxon>Fagales</taxon>
        <taxon>Juglandaceae</taxon>
        <taxon>Carya</taxon>
    </lineage>
</organism>
<evidence type="ECO:0000256" key="12">
    <source>
        <dbReference type="ARBA" id="ARBA00023136"/>
    </source>
</evidence>
<dbReference type="Proteomes" id="UP000811609">
    <property type="component" value="Chromosome 14"/>
</dbReference>
<dbReference type="InterPro" id="IPR044600">
    <property type="entry name" value="ATL1/ATL16-like"/>
</dbReference>
<keyword evidence="11 14" id="KW-1133">Transmembrane helix</keyword>
<dbReference type="Pfam" id="PF13639">
    <property type="entry name" value="zf-RING_2"/>
    <property type="match status" value="1"/>
</dbReference>
<evidence type="ECO:0000256" key="13">
    <source>
        <dbReference type="PROSITE-ProRule" id="PRU00175"/>
    </source>
</evidence>
<dbReference type="PANTHER" id="PTHR46913:SF1">
    <property type="entry name" value="RING-H2 FINGER PROTEIN ATL16"/>
    <property type="match status" value="1"/>
</dbReference>
<keyword evidence="12 14" id="KW-0472">Membrane</keyword>
<feature type="domain" description="RING-type" evidence="15">
    <location>
        <begin position="113"/>
        <end position="155"/>
    </location>
</feature>
<dbReference type="GO" id="GO:0016020">
    <property type="term" value="C:membrane"/>
    <property type="evidence" value="ECO:0007669"/>
    <property type="project" value="UniProtKB-SubCell"/>
</dbReference>
<dbReference type="GO" id="GO:0061630">
    <property type="term" value="F:ubiquitin protein ligase activity"/>
    <property type="evidence" value="ECO:0007669"/>
    <property type="project" value="UniProtKB-EC"/>
</dbReference>
<dbReference type="InterPro" id="IPR001841">
    <property type="entry name" value="Znf_RING"/>
</dbReference>
<comment type="subcellular location">
    <subcellularLocation>
        <location evidence="2">Membrane</location>
        <topology evidence="2">Single-pass membrane protein</topology>
    </subcellularLocation>
</comment>
<name>A0A8T1NJG1_CARIL</name>
<dbReference type="GO" id="GO:0016567">
    <property type="term" value="P:protein ubiquitination"/>
    <property type="evidence" value="ECO:0007669"/>
    <property type="project" value="InterPro"/>
</dbReference>
<evidence type="ECO:0000256" key="11">
    <source>
        <dbReference type="ARBA" id="ARBA00022989"/>
    </source>
</evidence>
<keyword evidence="9" id="KW-0833">Ubl conjugation pathway</keyword>
<evidence type="ECO:0000256" key="4">
    <source>
        <dbReference type="ARBA" id="ARBA00012483"/>
    </source>
</evidence>
<evidence type="ECO:0000256" key="6">
    <source>
        <dbReference type="ARBA" id="ARBA00022692"/>
    </source>
</evidence>
<keyword evidence="8 13" id="KW-0863">Zinc-finger</keyword>
<evidence type="ECO:0000256" key="14">
    <source>
        <dbReference type="SAM" id="Phobius"/>
    </source>
</evidence>
<dbReference type="AlphaFoldDB" id="A0A8T1NJG1"/>
<evidence type="ECO:0000256" key="3">
    <source>
        <dbReference type="ARBA" id="ARBA00004906"/>
    </source>
</evidence>
<evidence type="ECO:0000256" key="5">
    <source>
        <dbReference type="ARBA" id="ARBA00022679"/>
    </source>
</evidence>
<comment type="catalytic activity">
    <reaction evidence="1">
        <text>S-ubiquitinyl-[E2 ubiquitin-conjugating enzyme]-L-cysteine + [acceptor protein]-L-lysine = [E2 ubiquitin-conjugating enzyme]-L-cysteine + N(6)-ubiquitinyl-[acceptor protein]-L-lysine.</text>
        <dbReference type="EC" id="2.3.2.27"/>
    </reaction>
</comment>
<evidence type="ECO:0000313" key="16">
    <source>
        <dbReference type="EMBL" id="KAG6629264.1"/>
    </source>
</evidence>
<dbReference type="GO" id="GO:0008270">
    <property type="term" value="F:zinc ion binding"/>
    <property type="evidence" value="ECO:0007669"/>
    <property type="project" value="UniProtKB-KW"/>
</dbReference>
<keyword evidence="6 14" id="KW-0812">Transmembrane</keyword>
<keyword evidence="7" id="KW-0479">Metal-binding</keyword>
<sequence length="213" mass="24127">MYRVLHSIGLAPAPASKTGFLTTNAWEIPLIVTVCSVIILFSYYRILKPLYCTNYGVISRNRVDRQILNEANPDDPSLQFHSHGLESSILNSLPISRFEKSKEGEETQITTDCAVCLGEFEEGQWLKRLPSCTHAFMFLALTLRFQSHSNCPLCRSHVHDLAVHHESESPVSQHMVLQILRREDFFQERDAHYQILRSTILANSGTAGHESTS</sequence>
<evidence type="ECO:0000256" key="8">
    <source>
        <dbReference type="ARBA" id="ARBA00022771"/>
    </source>
</evidence>
<evidence type="ECO:0000256" key="1">
    <source>
        <dbReference type="ARBA" id="ARBA00000900"/>
    </source>
</evidence>
<reference evidence="16" key="1">
    <citation type="submission" date="2020-12" db="EMBL/GenBank/DDBJ databases">
        <title>WGS assembly of Carya illinoinensis cv. Pawnee.</title>
        <authorList>
            <person name="Platts A."/>
            <person name="Shu S."/>
            <person name="Wright S."/>
            <person name="Barry K."/>
            <person name="Edger P."/>
            <person name="Pires J.C."/>
            <person name="Schmutz J."/>
        </authorList>
    </citation>
    <scope>NUCLEOTIDE SEQUENCE</scope>
    <source>
        <tissue evidence="16">Leaf</tissue>
    </source>
</reference>
<dbReference type="EMBL" id="CM031822">
    <property type="protein sequence ID" value="KAG6629264.1"/>
    <property type="molecule type" value="Genomic_DNA"/>
</dbReference>
<keyword evidence="5" id="KW-0808">Transferase</keyword>
<dbReference type="EC" id="2.3.2.27" evidence="4"/>
<feature type="transmembrane region" description="Helical" evidence="14">
    <location>
        <begin position="25"/>
        <end position="44"/>
    </location>
</feature>
<comment type="caution">
    <text evidence="16">The sequence shown here is derived from an EMBL/GenBank/DDBJ whole genome shotgun (WGS) entry which is preliminary data.</text>
</comment>
<dbReference type="PROSITE" id="PS50089">
    <property type="entry name" value="ZF_RING_2"/>
    <property type="match status" value="1"/>
</dbReference>
<evidence type="ECO:0000256" key="10">
    <source>
        <dbReference type="ARBA" id="ARBA00022833"/>
    </source>
</evidence>
<keyword evidence="10" id="KW-0862">Zinc</keyword>
<evidence type="ECO:0000259" key="15">
    <source>
        <dbReference type="PROSITE" id="PS50089"/>
    </source>
</evidence>
<comment type="pathway">
    <text evidence="3">Protein modification; protein ubiquitination.</text>
</comment>
<evidence type="ECO:0000256" key="2">
    <source>
        <dbReference type="ARBA" id="ARBA00004167"/>
    </source>
</evidence>